<keyword evidence="4" id="KW-1185">Reference proteome</keyword>
<evidence type="ECO:0000313" key="4">
    <source>
        <dbReference type="Proteomes" id="UP000292459"/>
    </source>
</evidence>
<feature type="compositionally biased region" description="Low complexity" evidence="1">
    <location>
        <begin position="621"/>
        <end position="640"/>
    </location>
</feature>
<evidence type="ECO:0000256" key="1">
    <source>
        <dbReference type="SAM" id="MobiDB-lite"/>
    </source>
</evidence>
<evidence type="ECO:0000313" key="3">
    <source>
        <dbReference type="EMBL" id="RZM82127.1"/>
    </source>
</evidence>
<dbReference type="Proteomes" id="UP000292459">
    <property type="component" value="Unassembled WGS sequence"/>
</dbReference>
<dbReference type="OrthoDB" id="451203at2"/>
<reference evidence="3 4" key="1">
    <citation type="submission" date="2018-11" db="EMBL/GenBank/DDBJ databases">
        <title>Whole genome sequencing of an environmental sample.</title>
        <authorList>
            <person name="Sarangi A.N."/>
            <person name="Singh D."/>
            <person name="Tripathy S."/>
        </authorList>
    </citation>
    <scope>NUCLEOTIDE SEQUENCE [LARGE SCALE GENOMIC DNA]</scope>
    <source>
        <strain evidence="3 4">Lakshadweep</strain>
    </source>
</reference>
<feature type="transmembrane region" description="Helical" evidence="2">
    <location>
        <begin position="64"/>
        <end position="85"/>
    </location>
</feature>
<dbReference type="InterPro" id="IPR021787">
    <property type="entry name" value="DUF3352"/>
</dbReference>
<accession>A0A4Q7EGB6</accession>
<dbReference type="AlphaFoldDB" id="A0A4Q7EGB6"/>
<keyword evidence="2" id="KW-0472">Membrane</keyword>
<comment type="caution">
    <text evidence="3">The sequence shown here is derived from an EMBL/GenBank/DDBJ whole genome shotgun (WGS) entry which is preliminary data.</text>
</comment>
<dbReference type="Pfam" id="PF11832">
    <property type="entry name" value="DUF3352"/>
    <property type="match status" value="1"/>
</dbReference>
<feature type="region of interest" description="Disordered" evidence="1">
    <location>
        <begin position="613"/>
        <end position="669"/>
    </location>
</feature>
<feature type="compositionally biased region" description="Acidic residues" evidence="1">
    <location>
        <begin position="641"/>
        <end position="652"/>
    </location>
</feature>
<organism evidence="3 4">
    <name type="scientific">Leptolyngbya iicbica LK</name>
    <dbReference type="NCBI Taxonomy" id="2294035"/>
    <lineage>
        <taxon>Bacteria</taxon>
        <taxon>Bacillati</taxon>
        <taxon>Cyanobacteriota</taxon>
        <taxon>Cyanophyceae</taxon>
        <taxon>Leptolyngbyales</taxon>
        <taxon>Leptolyngbyaceae</taxon>
        <taxon>Leptolyngbya group</taxon>
        <taxon>Leptolyngbya</taxon>
        <taxon>Leptolyngbya iicbica</taxon>
    </lineage>
</organism>
<keyword evidence="2" id="KW-0812">Transmembrane</keyword>
<proteinExistence type="predicted"/>
<keyword evidence="2" id="KW-1133">Transmembrane helix</keyword>
<sequence>MRLGSDGRQDERAKPGPCLQAPIAIAGSGPIQLGLAHRAHLRSFPAPPSTAVTRGIMFAKKPPLVVTIGTTSLLLLAGALAYGGLRWRTLQARGLPAGVRAVPQSAVAAVTLSTNPEQWDQMRQFGTPETQATFDQKLAEWRDRWLRQYDLSFAADIAPWVGPEVTLAWVPPNAASSDADPGENLVGGEQRLLLLPIADPEAAQISAAALPLAATDDNSIEYRGVTLHQLASPEAATDTVFVGLLGTRLILVAEDETVAQQAIDAYKGGKNLADLAEYRRSFEQIGVTQAFSKLYVNIPAATRLLAQTSQPTLPSTLIESFQETRGLAATITLETQGLQVRSTSWFGEDSDRTYVNTNVPAQLPDYVPRDTLVFASGGNFQQFWQDLSDRRNWGALTALNPDNLSLALQGSTGLTLSEDLLPWLQGEFALALVPPSMDRVQDDATPLPNPSLVALAQVSDRLAAEQAFAQLDDVVENRYRFTISDESAGEVELVRWTSPFESTMLSRGWLDSSIAFLALGVGTDETIVPQPRRSLAQSPLFQLTTGDAPYPNNGYFFVNLKALTQTEGNLFVPDLPVENQGVLKAIEALGVTATVLDEQRLRYDLYLVLTRGNRPGPLPSSPAAESSESPASESPEAGTEATEESESTEPSEAESSPADAAPSDPPANE</sequence>
<protein>
    <submittedName>
        <fullName evidence="3">DUF3352 domain-containing protein</fullName>
    </submittedName>
</protein>
<gene>
    <name evidence="3" type="ORF">DYY88_02390</name>
</gene>
<name>A0A4Q7EGB6_9CYAN</name>
<dbReference type="EMBL" id="QVFV01000001">
    <property type="protein sequence ID" value="RZM82127.1"/>
    <property type="molecule type" value="Genomic_DNA"/>
</dbReference>
<evidence type="ECO:0000256" key="2">
    <source>
        <dbReference type="SAM" id="Phobius"/>
    </source>
</evidence>
<feature type="compositionally biased region" description="Low complexity" evidence="1">
    <location>
        <begin position="653"/>
        <end position="662"/>
    </location>
</feature>